<dbReference type="Proteomes" id="UP000824120">
    <property type="component" value="Chromosome 3"/>
</dbReference>
<sequence>MPKQHGTCIIRKIIGMEDEDELLKETISHVDSNMINGTSGS</sequence>
<reference evidence="1 2" key="1">
    <citation type="submission" date="2020-09" db="EMBL/GenBank/DDBJ databases">
        <title>De no assembly of potato wild relative species, Solanum commersonii.</title>
        <authorList>
            <person name="Cho K."/>
        </authorList>
    </citation>
    <scope>NUCLEOTIDE SEQUENCE [LARGE SCALE GENOMIC DNA]</scope>
    <source>
        <strain evidence="1">LZ3.2</strain>
        <tissue evidence="1">Leaf</tissue>
    </source>
</reference>
<comment type="caution">
    <text evidence="1">The sequence shown here is derived from an EMBL/GenBank/DDBJ whole genome shotgun (WGS) entry which is preliminary data.</text>
</comment>
<organism evidence="1 2">
    <name type="scientific">Solanum commersonii</name>
    <name type="common">Commerson's wild potato</name>
    <name type="synonym">Commerson's nightshade</name>
    <dbReference type="NCBI Taxonomy" id="4109"/>
    <lineage>
        <taxon>Eukaryota</taxon>
        <taxon>Viridiplantae</taxon>
        <taxon>Streptophyta</taxon>
        <taxon>Embryophyta</taxon>
        <taxon>Tracheophyta</taxon>
        <taxon>Spermatophyta</taxon>
        <taxon>Magnoliopsida</taxon>
        <taxon>eudicotyledons</taxon>
        <taxon>Gunneridae</taxon>
        <taxon>Pentapetalae</taxon>
        <taxon>asterids</taxon>
        <taxon>lamiids</taxon>
        <taxon>Solanales</taxon>
        <taxon>Solanaceae</taxon>
        <taxon>Solanoideae</taxon>
        <taxon>Solaneae</taxon>
        <taxon>Solanum</taxon>
    </lineage>
</organism>
<dbReference type="AlphaFoldDB" id="A0A9J5ZQU4"/>
<keyword evidence="2" id="KW-1185">Reference proteome</keyword>
<protein>
    <submittedName>
        <fullName evidence="1">Uncharacterized protein</fullName>
    </submittedName>
</protein>
<name>A0A9J5ZQU4_SOLCO</name>
<accession>A0A9J5ZQU4</accession>
<proteinExistence type="predicted"/>
<dbReference type="EMBL" id="JACXVP010000003">
    <property type="protein sequence ID" value="KAG5614569.1"/>
    <property type="molecule type" value="Genomic_DNA"/>
</dbReference>
<gene>
    <name evidence="1" type="ORF">H5410_014393</name>
</gene>
<evidence type="ECO:0000313" key="2">
    <source>
        <dbReference type="Proteomes" id="UP000824120"/>
    </source>
</evidence>
<evidence type="ECO:0000313" key="1">
    <source>
        <dbReference type="EMBL" id="KAG5614569.1"/>
    </source>
</evidence>